<reference evidence="2" key="1">
    <citation type="submission" date="2020-08" db="EMBL/GenBank/DDBJ databases">
        <title>Genome sequencing and assembly of the red palm weevil Rhynchophorus ferrugineus.</title>
        <authorList>
            <person name="Dias G.B."/>
            <person name="Bergman C.M."/>
            <person name="Manee M."/>
        </authorList>
    </citation>
    <scope>NUCLEOTIDE SEQUENCE</scope>
    <source>
        <strain evidence="2">AA-2017</strain>
        <tissue evidence="2">Whole larva</tissue>
    </source>
</reference>
<dbReference type="EMBL" id="JAACXV010023988">
    <property type="protein sequence ID" value="KAF7262742.1"/>
    <property type="molecule type" value="Genomic_DNA"/>
</dbReference>
<organism evidence="2 4">
    <name type="scientific">Rhynchophorus ferrugineus</name>
    <name type="common">Red palm weevil</name>
    <name type="synonym">Curculio ferrugineus</name>
    <dbReference type="NCBI Taxonomy" id="354439"/>
    <lineage>
        <taxon>Eukaryota</taxon>
        <taxon>Metazoa</taxon>
        <taxon>Ecdysozoa</taxon>
        <taxon>Arthropoda</taxon>
        <taxon>Hexapoda</taxon>
        <taxon>Insecta</taxon>
        <taxon>Pterygota</taxon>
        <taxon>Neoptera</taxon>
        <taxon>Endopterygota</taxon>
        <taxon>Coleoptera</taxon>
        <taxon>Polyphaga</taxon>
        <taxon>Cucujiformia</taxon>
        <taxon>Curculionidae</taxon>
        <taxon>Dryophthorinae</taxon>
        <taxon>Rhynchophorus</taxon>
    </lineage>
</organism>
<protein>
    <submittedName>
        <fullName evidence="2">Uncharacterized protein</fullName>
    </submittedName>
</protein>
<sequence>MFIPIRNSFEKVLVLVPDVSFRSALYRIEVELLLRKYGLQLSAGKKYRQTGHKVTLTFCAYFAVHWGGQCFHIAGCWGGLQPAHAAFSFLQDNEPLQEAANSHSGDQLLPRPGPRQVLVA</sequence>
<keyword evidence="4" id="KW-1185">Reference proteome</keyword>
<accession>A0A834HI20</accession>
<proteinExistence type="predicted"/>
<feature type="region of interest" description="Disordered" evidence="1">
    <location>
        <begin position="100"/>
        <end position="120"/>
    </location>
</feature>
<evidence type="ECO:0000256" key="1">
    <source>
        <dbReference type="SAM" id="MobiDB-lite"/>
    </source>
</evidence>
<gene>
    <name evidence="3" type="ORF">GWI33_004161</name>
    <name evidence="2" type="ORF">GWI33_004166</name>
</gene>
<dbReference type="EMBL" id="JAACXV010023983">
    <property type="protein sequence ID" value="KAF7262748.1"/>
    <property type="molecule type" value="Genomic_DNA"/>
</dbReference>
<comment type="caution">
    <text evidence="2">The sequence shown here is derived from an EMBL/GenBank/DDBJ whole genome shotgun (WGS) entry which is preliminary data.</text>
</comment>
<dbReference type="AlphaFoldDB" id="A0A834HI20"/>
<evidence type="ECO:0000313" key="2">
    <source>
        <dbReference type="EMBL" id="KAF7262742.1"/>
    </source>
</evidence>
<evidence type="ECO:0000313" key="3">
    <source>
        <dbReference type="EMBL" id="KAF7262748.1"/>
    </source>
</evidence>
<dbReference type="Proteomes" id="UP000625711">
    <property type="component" value="Unassembled WGS sequence"/>
</dbReference>
<evidence type="ECO:0000313" key="4">
    <source>
        <dbReference type="Proteomes" id="UP000625711"/>
    </source>
</evidence>
<name>A0A834HI20_RHYFE</name>